<evidence type="ECO:0000256" key="9">
    <source>
        <dbReference type="ARBA" id="ARBA00023239"/>
    </source>
</evidence>
<sequence>MKFSELLELSCRANQPLHEVILIQQMLEDGSDPFETRAKVRFLLHTMLEIVESNYGKRQRALVGLCGNNARLLSKHEPKFVGEFIHAAMVAALSVSEANASMKRIVACPTAGSCGVMHGVVYALSKVTHIEEERLIEGLIVAGAIGDVVARVASVSGAKSGCQAEIGTAAAMASGMMVYALTRDGEKSSHAAAICLKSLMGLVCDPVGGFVEVPCVKRNATAVAVAVSAAEMALSGIKSVIPFDEVVEAMAKVGGSLPEELRETGLGGIAATRTAQSLLRRFMNRGDMNGIVEQ</sequence>
<gene>
    <name evidence="13" type="ORF">AJ81_03260</name>
</gene>
<dbReference type="STRING" id="1123384.AJ81_03260"/>
<evidence type="ECO:0000256" key="10">
    <source>
        <dbReference type="ARBA" id="ARBA00049406"/>
    </source>
</evidence>
<evidence type="ECO:0000256" key="1">
    <source>
        <dbReference type="ARBA" id="ARBA00001966"/>
    </source>
</evidence>
<dbReference type="GO" id="GO:0051539">
    <property type="term" value="F:4 iron, 4 sulfur cluster binding"/>
    <property type="evidence" value="ECO:0007669"/>
    <property type="project" value="UniProtKB-UniRule"/>
</dbReference>
<dbReference type="OrthoDB" id="9805537at2"/>
<dbReference type="PANTHER" id="PTHR30182:SF1">
    <property type="entry name" value="L-SERINE DEHYDRATASE 1"/>
    <property type="match status" value="1"/>
</dbReference>
<keyword evidence="7 11" id="KW-0408">Iron</keyword>
<dbReference type="Proteomes" id="UP000077469">
    <property type="component" value="Chromosome"/>
</dbReference>
<organism evidence="13 14">
    <name type="scientific">Pseudothermotoga hypogea DSM 11164 = NBRC 106472</name>
    <dbReference type="NCBI Taxonomy" id="1123384"/>
    <lineage>
        <taxon>Bacteria</taxon>
        <taxon>Thermotogati</taxon>
        <taxon>Thermotogota</taxon>
        <taxon>Thermotogae</taxon>
        <taxon>Thermotogales</taxon>
        <taxon>Thermotogaceae</taxon>
        <taxon>Pseudothermotoga</taxon>
    </lineage>
</organism>
<keyword evidence="14" id="KW-1185">Reference proteome</keyword>
<dbReference type="RefSeq" id="WP_031504029.1">
    <property type="nucleotide sequence ID" value="NC_022795.1"/>
</dbReference>
<dbReference type="EMBL" id="CP007141">
    <property type="protein sequence ID" value="AJC73389.1"/>
    <property type="molecule type" value="Genomic_DNA"/>
</dbReference>
<evidence type="ECO:0000256" key="5">
    <source>
        <dbReference type="ARBA" id="ARBA00022485"/>
    </source>
</evidence>
<dbReference type="PaxDb" id="1123384-AJ81_03260"/>
<dbReference type="GO" id="GO:0003941">
    <property type="term" value="F:L-serine ammonia-lyase activity"/>
    <property type="evidence" value="ECO:0007669"/>
    <property type="project" value="UniProtKB-UniRule"/>
</dbReference>
<keyword evidence="6 11" id="KW-0479">Metal-binding</keyword>
<evidence type="ECO:0000256" key="7">
    <source>
        <dbReference type="ARBA" id="ARBA00023004"/>
    </source>
</evidence>
<dbReference type="InterPro" id="IPR005130">
    <property type="entry name" value="Ser_deHydtase-like_asu"/>
</dbReference>
<keyword evidence="5 11" id="KW-0004">4Fe-4S</keyword>
<evidence type="ECO:0000256" key="8">
    <source>
        <dbReference type="ARBA" id="ARBA00023014"/>
    </source>
</evidence>
<proteinExistence type="inferred from homology"/>
<name>A0A0X1KQ94_9THEM</name>
<feature type="domain" description="Serine dehydratase-like alpha subunit" evidence="12">
    <location>
        <begin position="33"/>
        <end position="270"/>
    </location>
</feature>
<dbReference type="AlphaFoldDB" id="A0A0X1KQ94"/>
<evidence type="ECO:0000256" key="11">
    <source>
        <dbReference type="RuleBase" id="RU366059"/>
    </source>
</evidence>
<comment type="catalytic activity">
    <reaction evidence="10 11">
        <text>L-serine = pyruvate + NH4(+)</text>
        <dbReference type="Rhea" id="RHEA:19169"/>
        <dbReference type="ChEBI" id="CHEBI:15361"/>
        <dbReference type="ChEBI" id="CHEBI:28938"/>
        <dbReference type="ChEBI" id="CHEBI:33384"/>
        <dbReference type="EC" id="4.3.1.17"/>
    </reaction>
</comment>
<dbReference type="Pfam" id="PF03313">
    <property type="entry name" value="SDH_alpha"/>
    <property type="match status" value="1"/>
</dbReference>
<dbReference type="KEGG" id="phy:AJ81_03260"/>
<evidence type="ECO:0000313" key="13">
    <source>
        <dbReference type="EMBL" id="AJC73389.1"/>
    </source>
</evidence>
<keyword evidence="4 11" id="KW-0312">Gluconeogenesis</keyword>
<accession>A0A0X1KQ94</accession>
<evidence type="ECO:0000256" key="3">
    <source>
        <dbReference type="ARBA" id="ARBA00008636"/>
    </source>
</evidence>
<reference evidence="13 14" key="1">
    <citation type="submission" date="2014-01" db="EMBL/GenBank/DDBJ databases">
        <title>Genome sequencing of Thermotog hypogea.</title>
        <authorList>
            <person name="Zhang X."/>
            <person name="Alvare G."/>
            <person name="Fristensky B."/>
            <person name="Chen L."/>
            <person name="Suen T."/>
            <person name="Chen Q."/>
            <person name="Ma K."/>
        </authorList>
    </citation>
    <scope>NUCLEOTIDE SEQUENCE [LARGE SCALE GENOMIC DNA]</scope>
    <source>
        <strain evidence="13 14">DSM 11164</strain>
    </source>
</reference>
<dbReference type="GO" id="GO:0046872">
    <property type="term" value="F:metal ion binding"/>
    <property type="evidence" value="ECO:0007669"/>
    <property type="project" value="UniProtKB-KW"/>
</dbReference>
<evidence type="ECO:0000256" key="6">
    <source>
        <dbReference type="ARBA" id="ARBA00022723"/>
    </source>
</evidence>
<keyword evidence="8 11" id="KW-0411">Iron-sulfur</keyword>
<evidence type="ECO:0000259" key="12">
    <source>
        <dbReference type="Pfam" id="PF03313"/>
    </source>
</evidence>
<comment type="cofactor">
    <cofactor evidence="1 11">
        <name>[4Fe-4S] cluster</name>
        <dbReference type="ChEBI" id="CHEBI:49883"/>
    </cofactor>
</comment>
<comment type="similarity">
    <text evidence="3 11">Belongs to the iron-sulfur dependent L-serine dehydratase family.</text>
</comment>
<comment type="pathway">
    <text evidence="2">Carbohydrate biosynthesis; gluconeogenesis.</text>
</comment>
<dbReference type="InterPro" id="IPR004642">
    <property type="entry name" value="Ser_deHydtase_asu"/>
</dbReference>
<protein>
    <recommendedName>
        <fullName evidence="11">L-serine dehydratase</fullName>
        <ecNumber evidence="11">4.3.1.17</ecNumber>
    </recommendedName>
</protein>
<evidence type="ECO:0000313" key="14">
    <source>
        <dbReference type="Proteomes" id="UP000077469"/>
    </source>
</evidence>
<keyword evidence="9 11" id="KW-0456">Lyase</keyword>
<dbReference type="NCBIfam" id="TIGR00718">
    <property type="entry name" value="sda_alpha"/>
    <property type="match status" value="1"/>
</dbReference>
<evidence type="ECO:0000256" key="2">
    <source>
        <dbReference type="ARBA" id="ARBA00004742"/>
    </source>
</evidence>
<dbReference type="PATRIC" id="fig|1123384.7.peg.635"/>
<dbReference type="EC" id="4.3.1.17" evidence="11"/>
<evidence type="ECO:0000256" key="4">
    <source>
        <dbReference type="ARBA" id="ARBA00022432"/>
    </source>
</evidence>
<dbReference type="PANTHER" id="PTHR30182">
    <property type="entry name" value="L-SERINE DEHYDRATASE"/>
    <property type="match status" value="1"/>
</dbReference>
<dbReference type="GO" id="GO:0006094">
    <property type="term" value="P:gluconeogenesis"/>
    <property type="evidence" value="ECO:0007669"/>
    <property type="project" value="UniProtKB-KW"/>
</dbReference>
<dbReference type="InterPro" id="IPR051318">
    <property type="entry name" value="Fe-S_L-Ser"/>
</dbReference>